<proteinExistence type="predicted"/>
<comment type="caution">
    <text evidence="2">The sequence shown here is derived from an EMBL/GenBank/DDBJ whole genome shotgun (WGS) entry which is preliminary data.</text>
</comment>
<dbReference type="Pfam" id="PF13683">
    <property type="entry name" value="rve_3"/>
    <property type="match status" value="1"/>
</dbReference>
<dbReference type="Proteomes" id="UP000281098">
    <property type="component" value="Unassembled WGS sequence"/>
</dbReference>
<reference evidence="2 3" key="1">
    <citation type="submission" date="2018-08" db="EMBL/GenBank/DDBJ databases">
        <title>Comparative analysis of Burkholderia isolates from Puerto Rico.</title>
        <authorList>
            <person name="Hall C."/>
            <person name="Sahl J."/>
            <person name="Wagner D."/>
        </authorList>
    </citation>
    <scope>NUCLEOTIDE SEQUENCE [LARGE SCALE GENOMIC DNA]</scope>
    <source>
        <strain evidence="2 3">Bp8966</strain>
    </source>
</reference>
<dbReference type="InterPro" id="IPR001584">
    <property type="entry name" value="Integrase_cat-core"/>
</dbReference>
<evidence type="ECO:0000259" key="1">
    <source>
        <dbReference type="Pfam" id="PF13683"/>
    </source>
</evidence>
<keyword evidence="3" id="KW-1185">Reference proteome</keyword>
<evidence type="ECO:0000313" key="3">
    <source>
        <dbReference type="Proteomes" id="UP000281098"/>
    </source>
</evidence>
<accession>A0ABX9YPG7</accession>
<gene>
    <name evidence="2" type="ORF">DF017_13905</name>
</gene>
<dbReference type="RefSeq" id="WP_124490418.1">
    <property type="nucleotide sequence ID" value="NZ_QTOP01000002.1"/>
</dbReference>
<organism evidence="2 3">
    <name type="scientific">Burkholderia stagnalis</name>
    <dbReference type="NCBI Taxonomy" id="1503054"/>
    <lineage>
        <taxon>Bacteria</taxon>
        <taxon>Pseudomonadati</taxon>
        <taxon>Pseudomonadota</taxon>
        <taxon>Betaproteobacteria</taxon>
        <taxon>Burkholderiales</taxon>
        <taxon>Burkholderiaceae</taxon>
        <taxon>Burkholderia</taxon>
        <taxon>Burkholderia cepacia complex</taxon>
    </lineage>
</organism>
<protein>
    <recommendedName>
        <fullName evidence="1">Integrase catalytic domain-containing protein</fullName>
    </recommendedName>
</protein>
<evidence type="ECO:0000313" key="2">
    <source>
        <dbReference type="EMBL" id="RQY93172.1"/>
    </source>
</evidence>
<dbReference type="EMBL" id="QTPM01000014">
    <property type="protein sequence ID" value="RQY93172.1"/>
    <property type="molecule type" value="Genomic_DNA"/>
</dbReference>
<feature type="domain" description="Integrase catalytic" evidence="1">
    <location>
        <begin position="22"/>
        <end position="54"/>
    </location>
</feature>
<sequence length="80" mass="8402">MGAPAGSIDLAGRLTTRFQRPAAPRVDGARAKISAWRTHQNESRPHSALDCATPTEFARRYSLQVTSAILPGTGAAALSA</sequence>
<name>A0ABX9YPG7_9BURK</name>